<feature type="compositionally biased region" description="Acidic residues" evidence="2">
    <location>
        <begin position="1295"/>
        <end position="1309"/>
    </location>
</feature>
<dbReference type="InterPro" id="IPR002885">
    <property type="entry name" value="PPR_rpt"/>
</dbReference>
<feature type="region of interest" description="Disordered" evidence="2">
    <location>
        <begin position="1215"/>
        <end position="1319"/>
    </location>
</feature>
<evidence type="ECO:0000256" key="1">
    <source>
        <dbReference type="PROSITE-ProRule" id="PRU00708"/>
    </source>
</evidence>
<dbReference type="EMBL" id="ML742383">
    <property type="protein sequence ID" value="KAE8145125.1"/>
    <property type="molecule type" value="Genomic_DNA"/>
</dbReference>
<proteinExistence type="predicted"/>
<dbReference type="GO" id="GO:0006396">
    <property type="term" value="P:RNA processing"/>
    <property type="evidence" value="ECO:0007669"/>
    <property type="project" value="TreeGrafter"/>
</dbReference>
<dbReference type="GO" id="GO:0007005">
    <property type="term" value="P:mitochondrion organization"/>
    <property type="evidence" value="ECO:0007669"/>
    <property type="project" value="TreeGrafter"/>
</dbReference>
<feature type="compositionally biased region" description="Acidic residues" evidence="2">
    <location>
        <begin position="1228"/>
        <end position="1269"/>
    </location>
</feature>
<evidence type="ECO:0000256" key="2">
    <source>
        <dbReference type="SAM" id="MobiDB-lite"/>
    </source>
</evidence>
<evidence type="ECO:0000313" key="4">
    <source>
        <dbReference type="Proteomes" id="UP000325780"/>
    </source>
</evidence>
<reference evidence="3 4" key="1">
    <citation type="submission" date="2019-04" db="EMBL/GenBank/DDBJ databases">
        <title>Friends and foes A comparative genomics study of 23 Aspergillus species from section Flavi.</title>
        <authorList>
            <consortium name="DOE Joint Genome Institute"/>
            <person name="Kjaerbolling I."/>
            <person name="Vesth T."/>
            <person name="Frisvad J.C."/>
            <person name="Nybo J.L."/>
            <person name="Theobald S."/>
            <person name="Kildgaard S."/>
            <person name="Isbrandt T."/>
            <person name="Kuo A."/>
            <person name="Sato A."/>
            <person name="Lyhne E.K."/>
            <person name="Kogle M.E."/>
            <person name="Wiebenga A."/>
            <person name="Kun R.S."/>
            <person name="Lubbers R.J."/>
            <person name="Makela M.R."/>
            <person name="Barry K."/>
            <person name="Chovatia M."/>
            <person name="Clum A."/>
            <person name="Daum C."/>
            <person name="Haridas S."/>
            <person name="He G."/>
            <person name="LaButti K."/>
            <person name="Lipzen A."/>
            <person name="Mondo S."/>
            <person name="Riley R."/>
            <person name="Salamov A."/>
            <person name="Simmons B.A."/>
            <person name="Magnuson J.K."/>
            <person name="Henrissat B."/>
            <person name="Mortensen U.H."/>
            <person name="Larsen T.O."/>
            <person name="Devries R.P."/>
            <person name="Grigoriev I.V."/>
            <person name="Machida M."/>
            <person name="Baker S.E."/>
            <person name="Andersen M.R."/>
        </authorList>
    </citation>
    <scope>NUCLEOTIDE SEQUENCE [LARGE SCALE GENOMIC DNA]</scope>
    <source>
        <strain evidence="3 4">IBT 18842</strain>
    </source>
</reference>
<protein>
    <recommendedName>
        <fullName evidence="5">Translation regulator (Cya5)</fullName>
    </recommendedName>
</protein>
<feature type="region of interest" description="Disordered" evidence="2">
    <location>
        <begin position="1152"/>
        <end position="1178"/>
    </location>
</feature>
<accession>A0A5N6TFH6</accession>
<dbReference type="GO" id="GO:0003729">
    <property type="term" value="F:mRNA binding"/>
    <property type="evidence" value="ECO:0007669"/>
    <property type="project" value="TreeGrafter"/>
</dbReference>
<dbReference type="PANTHER" id="PTHR47934">
    <property type="entry name" value="PENTATRICOPEPTIDE REPEAT-CONTAINING PROTEIN PET309, MITOCHONDRIAL"/>
    <property type="match status" value="1"/>
</dbReference>
<evidence type="ECO:0000313" key="3">
    <source>
        <dbReference type="EMBL" id="KAE8145125.1"/>
    </source>
</evidence>
<keyword evidence="4" id="KW-1185">Reference proteome</keyword>
<feature type="repeat" description="PPR" evidence="1">
    <location>
        <begin position="502"/>
        <end position="536"/>
    </location>
</feature>
<evidence type="ECO:0008006" key="5">
    <source>
        <dbReference type="Google" id="ProtNLM"/>
    </source>
</evidence>
<gene>
    <name evidence="3" type="ORF">BDV25DRAFT_165319</name>
</gene>
<dbReference type="PANTHER" id="PTHR47934:SF6">
    <property type="entry name" value="MITOCHONDRIAL GROUP I INTRON SPLICING FACTOR CCM1-RELATED"/>
    <property type="match status" value="1"/>
</dbReference>
<dbReference type="Pfam" id="PF13041">
    <property type="entry name" value="PPR_2"/>
    <property type="match status" value="1"/>
</dbReference>
<feature type="compositionally biased region" description="Polar residues" evidence="2">
    <location>
        <begin position="1160"/>
        <end position="1172"/>
    </location>
</feature>
<dbReference type="Gene3D" id="1.25.40.10">
    <property type="entry name" value="Tetratricopeptide repeat domain"/>
    <property type="match status" value="2"/>
</dbReference>
<dbReference type="GO" id="GO:0005739">
    <property type="term" value="C:mitochondrion"/>
    <property type="evidence" value="ECO:0007669"/>
    <property type="project" value="TreeGrafter"/>
</dbReference>
<name>A0A5N6TFH6_ASPAV</name>
<organism evidence="3 4">
    <name type="scientific">Aspergillus avenaceus</name>
    <dbReference type="NCBI Taxonomy" id="36643"/>
    <lineage>
        <taxon>Eukaryota</taxon>
        <taxon>Fungi</taxon>
        <taxon>Dikarya</taxon>
        <taxon>Ascomycota</taxon>
        <taxon>Pezizomycotina</taxon>
        <taxon>Eurotiomycetes</taxon>
        <taxon>Eurotiomycetidae</taxon>
        <taxon>Eurotiales</taxon>
        <taxon>Aspergillaceae</taxon>
        <taxon>Aspergillus</taxon>
        <taxon>Aspergillus subgen. Circumdati</taxon>
    </lineage>
</organism>
<dbReference type="InterPro" id="IPR011990">
    <property type="entry name" value="TPR-like_helical_dom_sf"/>
</dbReference>
<dbReference type="PROSITE" id="PS51375">
    <property type="entry name" value="PPR"/>
    <property type="match status" value="1"/>
</dbReference>
<dbReference type="InterPro" id="IPR051114">
    <property type="entry name" value="Mito_RNA_Proc_CCM1"/>
</dbReference>
<dbReference type="OrthoDB" id="1882346at2759"/>
<dbReference type="NCBIfam" id="TIGR00756">
    <property type="entry name" value="PPR"/>
    <property type="match status" value="1"/>
</dbReference>
<dbReference type="Proteomes" id="UP000325780">
    <property type="component" value="Unassembled WGS sequence"/>
</dbReference>
<sequence>MLERAAGCLESAGRRFFRDSNGAIRSPRPLYPNFGQTSGTNTECPQWFPVPLNSPGRVSTGTSSANRATHECQTPFLDFLYPPQAQEFAVSCLLRSPRRLAARRRRKAISNFARTYTSGAASLHQTAGVEKSDPETSDYRDIDHDREQAKCELLSLLAGSKLEEYDQAWSLYVSAGHPLEMNSALLAGLSDSEQEADHKRAKRLFEGIPEDSRSADDYLHMAKSHVAFEKVSDVSHLCQQAINKGLGAPCWAFSFVHFLSTTQLDLVQQAWGIGPISSDDELWGLIASHLIVSDVSKSLIALATYLQGQPPDSSAWHVARFLLKYFFVTPNIVESTPTDSLLLLLKEYNSLSILTPKHYFDLIRTLQESEIRSNFVRSIVVYRNFRWQMENEVPPAKLLGQLMRCLTKFEITTGIRYLLDELTLFYRKPSIDAYKHALIAFSRAGDVLNVDQTFERFLSDHGKPSSRRLLTPLLHVHARYGNVQETLRQFNRISEEFGMEPNAVCWNILLTAYTNAGDLSGSFTTFKKMIQEGVEPDSHTFGTLMGLCANRGDIDTVRQLLALAKRRRVQITAPFIDAIVEAYCNNQNLEMAESVAETCLGLEVKGSRVRMWNVLLWNYAFRMDLDSVSRARSRMDAAGIQPDGMTYAALMLTLVLLRQTDSARRILRTLHRSHRMYATEFHYTIILYGYVKDRNRDMVHILFREIKERFDRPGVSSSLLMLKSQLQRDLQLVKSRNGTVYSASVRLENAEKFLAKVIADFDTTKLATKQPSPGVGKQPLSEAFPAMYYEYMITAYGTRGVFAKIQELFDRYIKDRQASSTLENVDDMPPLRLLSALMLAYLKADQYEKVEECWNLAVSRAKSLARRPSIDEWLSSQFPSTDIIEPPRPDSANYHKNILFDSDPLVDESTEKSPILPTFRFMLSRPLSLYMRSLAYRNDTGKISETVVEVEKAGFKLTTYNWSTWVQMLASSENKDDQYQAFNVFEERFIPNFPGWKNLRRGYGIKPPGVPPGIDNLENPKRGKHPDVLGKEGRRYWSKLQPDFMQPTYVSTVYLAAALAGFRERSIVDGGAEVSALHDLAPKTIATLAEMPYLRDKFQGVLLRRREEQGDLKDVDGPEHFVWTGGILGVGGRRRRMLGAEQAYKETLREEKLAKERAQAENQSTEVSNDQPFENDHAREEVDVQLPEKTIDYADEYDIEAESLLETKRNLQEDSDEMLDSEHHAANDEEDLDESSEMTDEELAEEDEEDIEDDMLYEAQEEAQEEIQEEIQKEIQEEIQEEIQGEVQNDSQEQVQDEVQDRPDEDVSSDEPPNKPMEN</sequence>